<organism evidence="1">
    <name type="scientific">uncultured archaeal virus</name>
    <dbReference type="NCBI Taxonomy" id="1960247"/>
    <lineage>
        <taxon>Viruses</taxon>
        <taxon>environmental samples</taxon>
    </lineage>
</organism>
<evidence type="ECO:0000313" key="1">
    <source>
        <dbReference type="EMBL" id="AQQ75521.1"/>
    </source>
</evidence>
<name>A0A1S5Y333_9VIRU</name>
<protein>
    <submittedName>
        <fullName evidence="1">Uncharacterized protein</fullName>
    </submittedName>
</protein>
<reference evidence="1" key="1">
    <citation type="journal article" date="2017" name="MBio">
        <title>Viruses in the Oceanic Basement.</title>
        <authorList>
            <person name="Nigro O.D."/>
            <person name="Jungbluth S.P."/>
            <person name="Steward G.F."/>
            <person name="Rappe M.S."/>
        </authorList>
    </citation>
    <scope>NUCLEOTIDE SEQUENCE</scope>
    <source>
        <strain evidence="1">JdFR1000234</strain>
    </source>
</reference>
<sequence length="134" mass="15839">MRGIYLNSKQVKKLIELGWIYILRPITSKTYFGKVKIWLGKMHDKYGKVLVGRGLMEFLGIAKVEYNKNDNTYEVLPDYLLSEAQYSGYDTIHEWLTILGIKGILKKPKRFKIYKLFLNKLSRKYINSIREVEI</sequence>
<gene>
    <name evidence="1" type="ORF">JDFR1000234_46</name>
</gene>
<dbReference type="EMBL" id="KY229235">
    <property type="protein sequence ID" value="AQQ75521.1"/>
    <property type="molecule type" value="Genomic_DNA"/>
</dbReference>
<proteinExistence type="predicted"/>
<accession>A0A1S5Y333</accession>